<dbReference type="OrthoDB" id="5125103at2"/>
<comment type="caution">
    <text evidence="2">The sequence shown here is derived from an EMBL/GenBank/DDBJ whole genome shotgun (WGS) entry which is preliminary data.</text>
</comment>
<organism evidence="2 3">
    <name type="scientific">Actinomadura craniellae</name>
    <dbReference type="NCBI Taxonomy" id="2231787"/>
    <lineage>
        <taxon>Bacteria</taxon>
        <taxon>Bacillati</taxon>
        <taxon>Actinomycetota</taxon>
        <taxon>Actinomycetes</taxon>
        <taxon>Streptosporangiales</taxon>
        <taxon>Thermomonosporaceae</taxon>
        <taxon>Actinomadura</taxon>
    </lineage>
</organism>
<protein>
    <submittedName>
        <fullName evidence="2">Antitoxin</fullName>
    </submittedName>
</protein>
<dbReference type="AlphaFoldDB" id="A0A365GZ32"/>
<dbReference type="Proteomes" id="UP000251891">
    <property type="component" value="Unassembled WGS sequence"/>
</dbReference>
<name>A0A365GZ32_9ACTN</name>
<gene>
    <name evidence="2" type="ORF">DPM19_27155</name>
</gene>
<sequence length="68" mass="7531">MSFADKMKKLLGQHSGKARQGIEKAGDMIDKKTGGKYASHVDKAQQRAGKSLDDLERDQARREGRGSR</sequence>
<keyword evidence="3" id="KW-1185">Reference proteome</keyword>
<dbReference type="InterPro" id="IPR028037">
    <property type="entry name" value="Antitoxin_Rv0909/MT0933"/>
</dbReference>
<accession>A0A365GZ32</accession>
<evidence type="ECO:0000256" key="1">
    <source>
        <dbReference type="SAM" id="MobiDB-lite"/>
    </source>
</evidence>
<dbReference type="RefSeq" id="WP_111870895.1">
    <property type="nucleotide sequence ID" value="NZ_QLYX01000015.1"/>
</dbReference>
<evidence type="ECO:0000313" key="2">
    <source>
        <dbReference type="EMBL" id="RAY12028.1"/>
    </source>
</evidence>
<reference evidence="2 3" key="1">
    <citation type="submission" date="2018-06" db="EMBL/GenBank/DDBJ databases">
        <title>Actinomadura craniellae sp. nov. isolated from marine sponge Craniella sp.</title>
        <authorList>
            <person name="Li L."/>
            <person name="Xu Q.H."/>
            <person name="Lin H.W."/>
            <person name="Lu Y.H."/>
        </authorList>
    </citation>
    <scope>NUCLEOTIDE SEQUENCE [LARGE SCALE GENOMIC DNA]</scope>
    <source>
        <strain evidence="2 3">LHW63021</strain>
    </source>
</reference>
<evidence type="ECO:0000313" key="3">
    <source>
        <dbReference type="Proteomes" id="UP000251891"/>
    </source>
</evidence>
<dbReference type="Pfam" id="PF14013">
    <property type="entry name" value="MT0933_antitox"/>
    <property type="match status" value="1"/>
</dbReference>
<dbReference type="EMBL" id="QLYX01000015">
    <property type="protein sequence ID" value="RAY12028.1"/>
    <property type="molecule type" value="Genomic_DNA"/>
</dbReference>
<feature type="region of interest" description="Disordered" evidence="1">
    <location>
        <begin position="1"/>
        <end position="68"/>
    </location>
</feature>
<proteinExistence type="predicted"/>
<feature type="compositionally biased region" description="Basic and acidic residues" evidence="1">
    <location>
        <begin position="20"/>
        <end position="68"/>
    </location>
</feature>